<dbReference type="Gene3D" id="3.20.20.70">
    <property type="entry name" value="Aldolase class I"/>
    <property type="match status" value="1"/>
</dbReference>
<dbReference type="AlphaFoldDB" id="A0A382JB94"/>
<evidence type="ECO:0000313" key="1">
    <source>
        <dbReference type="EMBL" id="SVC09156.1"/>
    </source>
</evidence>
<protein>
    <recommendedName>
        <fullName evidence="2">Radical SAM core domain-containing protein</fullName>
    </recommendedName>
</protein>
<gene>
    <name evidence="1" type="ORF">METZ01_LOCUS262010</name>
</gene>
<evidence type="ECO:0008006" key="2">
    <source>
        <dbReference type="Google" id="ProtNLM"/>
    </source>
</evidence>
<dbReference type="SUPFAM" id="SSF102114">
    <property type="entry name" value="Radical SAM enzymes"/>
    <property type="match status" value="1"/>
</dbReference>
<sequence>MINLARDGGLGKEPKFDEVPELTRTIRDIAFSGDGEPTMIHNFDEVVRAVVEVKREAGLDDTKIVLITDAAGLNKASVRCGLEVMDANNGEVWAKLDAGTEEYFKQVNRTSVKFQRVLDNLCTTAKARPILIQSLFLKIHGDPMSGQELEIYCGRLNDITAAGGQIREVQAYTVARPAPETFATKLTKEELEEMAKVICESTGLKVETYD</sequence>
<organism evidence="1">
    <name type="scientific">marine metagenome</name>
    <dbReference type="NCBI Taxonomy" id="408172"/>
    <lineage>
        <taxon>unclassified sequences</taxon>
        <taxon>metagenomes</taxon>
        <taxon>ecological metagenomes</taxon>
    </lineage>
</organism>
<name>A0A382JB94_9ZZZZ</name>
<dbReference type="EMBL" id="UINC01073061">
    <property type="protein sequence ID" value="SVC09156.1"/>
    <property type="molecule type" value="Genomic_DNA"/>
</dbReference>
<dbReference type="InterPro" id="IPR013785">
    <property type="entry name" value="Aldolase_TIM"/>
</dbReference>
<reference evidence="1" key="1">
    <citation type="submission" date="2018-05" db="EMBL/GenBank/DDBJ databases">
        <authorList>
            <person name="Lanie J.A."/>
            <person name="Ng W.-L."/>
            <person name="Kazmierczak K.M."/>
            <person name="Andrzejewski T.M."/>
            <person name="Davidsen T.M."/>
            <person name="Wayne K.J."/>
            <person name="Tettelin H."/>
            <person name="Glass J.I."/>
            <person name="Rusch D."/>
            <person name="Podicherti R."/>
            <person name="Tsui H.-C.T."/>
            <person name="Winkler M.E."/>
        </authorList>
    </citation>
    <scope>NUCLEOTIDE SEQUENCE</scope>
</reference>
<dbReference type="InterPro" id="IPR058240">
    <property type="entry name" value="rSAM_sf"/>
</dbReference>
<proteinExistence type="predicted"/>
<accession>A0A382JB94</accession>